<dbReference type="Proteomes" id="UP001057877">
    <property type="component" value="Chromosome"/>
</dbReference>
<organism evidence="1 2">
    <name type="scientific">Paenibacillus spongiae</name>
    <dbReference type="NCBI Taxonomy" id="2909671"/>
    <lineage>
        <taxon>Bacteria</taxon>
        <taxon>Bacillati</taxon>
        <taxon>Bacillota</taxon>
        <taxon>Bacilli</taxon>
        <taxon>Bacillales</taxon>
        <taxon>Paenibacillaceae</taxon>
        <taxon>Paenibacillus</taxon>
    </lineage>
</organism>
<protein>
    <submittedName>
        <fullName evidence="1">Uncharacterized protein</fullName>
    </submittedName>
</protein>
<dbReference type="EMBL" id="CP091430">
    <property type="protein sequence ID" value="UVI33174.1"/>
    <property type="molecule type" value="Genomic_DNA"/>
</dbReference>
<dbReference type="RefSeq" id="WP_258389227.1">
    <property type="nucleotide sequence ID" value="NZ_CP091430.1"/>
</dbReference>
<accession>A0ABY5SGR3</accession>
<reference evidence="1" key="1">
    <citation type="submission" date="2022-01" db="EMBL/GenBank/DDBJ databases">
        <title>Paenibacillus spongiae sp. nov., isolated from marine sponge.</title>
        <authorList>
            <person name="Li Z."/>
            <person name="Zhang M."/>
        </authorList>
    </citation>
    <scope>NUCLEOTIDE SEQUENCE</scope>
    <source>
        <strain evidence="1">PHS-Z3</strain>
    </source>
</reference>
<gene>
    <name evidence="1" type="ORF">L1F29_15615</name>
</gene>
<proteinExistence type="predicted"/>
<sequence>MSFVEAGLNRNSMSAPLTTTSSAITSRRPTDCLCPSIPAMHAAIGEQPVDENTYMPDCVSDDLSAF</sequence>
<evidence type="ECO:0000313" key="2">
    <source>
        <dbReference type="Proteomes" id="UP001057877"/>
    </source>
</evidence>
<keyword evidence="2" id="KW-1185">Reference proteome</keyword>
<name>A0ABY5SGR3_9BACL</name>
<evidence type="ECO:0000313" key="1">
    <source>
        <dbReference type="EMBL" id="UVI33174.1"/>
    </source>
</evidence>